<accession>A0A8J3DKX9</accession>
<evidence type="ECO:0000259" key="2">
    <source>
        <dbReference type="Pfam" id="PF01464"/>
    </source>
</evidence>
<dbReference type="Proteomes" id="UP000641137">
    <property type="component" value="Unassembled WGS sequence"/>
</dbReference>
<dbReference type="EMBL" id="BMZO01000002">
    <property type="protein sequence ID" value="GHC65908.1"/>
    <property type="molecule type" value="Genomic_DNA"/>
</dbReference>
<dbReference type="Pfam" id="PF01464">
    <property type="entry name" value="SLT"/>
    <property type="match status" value="1"/>
</dbReference>
<comment type="similarity">
    <text evidence="1">Belongs to the virb1 family.</text>
</comment>
<keyword evidence="4" id="KW-1185">Reference proteome</keyword>
<dbReference type="InterPro" id="IPR023346">
    <property type="entry name" value="Lysozyme-like_dom_sf"/>
</dbReference>
<protein>
    <submittedName>
        <fullName evidence="3">Lytic transglycosylase</fullName>
    </submittedName>
</protein>
<comment type="caution">
    <text evidence="3">The sequence shown here is derived from an EMBL/GenBank/DDBJ whole genome shotgun (WGS) entry which is preliminary data.</text>
</comment>
<name>A0A8J3DKX9_9HYPH</name>
<evidence type="ECO:0000313" key="3">
    <source>
        <dbReference type="EMBL" id="GHC65908.1"/>
    </source>
</evidence>
<dbReference type="InterPro" id="IPR008258">
    <property type="entry name" value="Transglycosylase_SLT_dom_1"/>
</dbReference>
<dbReference type="SUPFAM" id="SSF53955">
    <property type="entry name" value="Lysozyme-like"/>
    <property type="match status" value="1"/>
</dbReference>
<dbReference type="CDD" id="cd00254">
    <property type="entry name" value="LT-like"/>
    <property type="match status" value="1"/>
</dbReference>
<feature type="domain" description="Transglycosylase SLT" evidence="2">
    <location>
        <begin position="134"/>
        <end position="226"/>
    </location>
</feature>
<dbReference type="PROSITE" id="PS51257">
    <property type="entry name" value="PROKAR_LIPOPROTEIN"/>
    <property type="match status" value="1"/>
</dbReference>
<evidence type="ECO:0000313" key="4">
    <source>
        <dbReference type="Proteomes" id="UP000641137"/>
    </source>
</evidence>
<organism evidence="3 4">
    <name type="scientific">Limoniibacter endophyticus</name>
    <dbReference type="NCBI Taxonomy" id="1565040"/>
    <lineage>
        <taxon>Bacteria</taxon>
        <taxon>Pseudomonadati</taxon>
        <taxon>Pseudomonadota</taxon>
        <taxon>Alphaproteobacteria</taxon>
        <taxon>Hyphomicrobiales</taxon>
        <taxon>Bartonellaceae</taxon>
        <taxon>Limoniibacter</taxon>
    </lineage>
</organism>
<gene>
    <name evidence="3" type="ORF">GCM10010136_08960</name>
</gene>
<reference evidence="3" key="1">
    <citation type="journal article" date="2014" name="Int. J. Syst. Evol. Microbiol.">
        <title>Complete genome sequence of Corynebacterium casei LMG S-19264T (=DSM 44701T), isolated from a smear-ripened cheese.</title>
        <authorList>
            <consortium name="US DOE Joint Genome Institute (JGI-PGF)"/>
            <person name="Walter F."/>
            <person name="Albersmeier A."/>
            <person name="Kalinowski J."/>
            <person name="Ruckert C."/>
        </authorList>
    </citation>
    <scope>NUCLEOTIDE SEQUENCE</scope>
    <source>
        <strain evidence="3">KCTC 42097</strain>
    </source>
</reference>
<dbReference type="AlphaFoldDB" id="A0A8J3DKX9"/>
<sequence>MIFAQRSFVFSSLALTLLVTGCQTSSDNLKAGVTASDKKVAVETATAADGSQVAMASTAESIALPEVAMVPYPRPDGTALASTQAIAGNAYASPTQQANAALAAVAAATPTENALSAAPAAGTVAPRSPELDSLISKYASLYQIPETLLRRVVHRESRFDPGARNGPYWGLMQIRHDTAKGMGYQGDAKGLLDAETNLRYAGKYLRGAYITAEGNPDQAVKFYSRGYYYDAKRKGLLKITGLR</sequence>
<dbReference type="Gene3D" id="1.10.530.10">
    <property type="match status" value="1"/>
</dbReference>
<reference evidence="3" key="2">
    <citation type="submission" date="2020-09" db="EMBL/GenBank/DDBJ databases">
        <authorList>
            <person name="Sun Q."/>
            <person name="Kim S."/>
        </authorList>
    </citation>
    <scope>NUCLEOTIDE SEQUENCE</scope>
    <source>
        <strain evidence="3">KCTC 42097</strain>
    </source>
</reference>
<dbReference type="RefSeq" id="WP_244636602.1">
    <property type="nucleotide sequence ID" value="NZ_BMZO01000002.1"/>
</dbReference>
<proteinExistence type="inferred from homology"/>
<evidence type="ECO:0000256" key="1">
    <source>
        <dbReference type="ARBA" id="ARBA00009387"/>
    </source>
</evidence>